<proteinExistence type="predicted"/>
<organism evidence="1">
    <name type="scientific">viral metagenome</name>
    <dbReference type="NCBI Taxonomy" id="1070528"/>
    <lineage>
        <taxon>unclassified sequences</taxon>
        <taxon>metagenomes</taxon>
        <taxon>organismal metagenomes</taxon>
    </lineage>
</organism>
<accession>A0A6C0E6K1</accession>
<dbReference type="EMBL" id="MN739743">
    <property type="protein sequence ID" value="QHT24200.1"/>
    <property type="molecule type" value="Genomic_DNA"/>
</dbReference>
<evidence type="ECO:0000313" key="1">
    <source>
        <dbReference type="EMBL" id="QHT24200.1"/>
    </source>
</evidence>
<name>A0A6C0E6K1_9ZZZZ</name>
<reference evidence="1" key="1">
    <citation type="journal article" date="2020" name="Nature">
        <title>Giant virus diversity and host interactions through global metagenomics.</title>
        <authorList>
            <person name="Schulz F."/>
            <person name="Roux S."/>
            <person name="Paez-Espino D."/>
            <person name="Jungbluth S."/>
            <person name="Walsh D.A."/>
            <person name="Denef V.J."/>
            <person name="McMahon K.D."/>
            <person name="Konstantinidis K.T."/>
            <person name="Eloe-Fadrosh E.A."/>
            <person name="Kyrpides N.C."/>
            <person name="Woyke T."/>
        </authorList>
    </citation>
    <scope>NUCLEOTIDE SEQUENCE</scope>
    <source>
        <strain evidence="1">GVMAG-M-3300023179-138</strain>
    </source>
</reference>
<dbReference type="AlphaFoldDB" id="A0A6C0E6K1"/>
<protein>
    <submittedName>
        <fullName evidence="1">Uncharacterized protein</fullName>
    </submittedName>
</protein>
<sequence>MDFLLVVICAICMLIIAGGALSMADAEPTPAHLASGAALGAGLGAAASAYGTDLSAMTKMFEVADMPDMKVGLPAF</sequence>